<protein>
    <submittedName>
        <fullName evidence="2">NERD domain protein</fullName>
    </submittedName>
</protein>
<dbReference type="eggNOG" id="COG1112">
    <property type="taxonomic scope" value="Bacteria"/>
</dbReference>
<dbReference type="Pfam" id="PF08378">
    <property type="entry name" value="NERD"/>
    <property type="match status" value="1"/>
</dbReference>
<reference evidence="2 3" key="1">
    <citation type="journal article" date="2010" name="Stand. Genomic Sci.">
        <title>Complete genome sequence of Intrasporangium calvum type strain (7 KIP).</title>
        <authorList>
            <person name="Del Rio T.G."/>
            <person name="Chertkov O."/>
            <person name="Yasawong M."/>
            <person name="Lucas S."/>
            <person name="Deshpande S."/>
            <person name="Cheng J.F."/>
            <person name="Detter C."/>
            <person name="Tapia R."/>
            <person name="Han C."/>
            <person name="Goodwin L."/>
            <person name="Pitluck S."/>
            <person name="Liolios K."/>
            <person name="Ivanova N."/>
            <person name="Mavromatis K."/>
            <person name="Pati A."/>
            <person name="Chen A."/>
            <person name="Palaniappan K."/>
            <person name="Land M."/>
            <person name="Hauser L."/>
            <person name="Chang Y.J."/>
            <person name="Jeffries C.D."/>
            <person name="Rohde M."/>
            <person name="Pukall R."/>
            <person name="Sikorski J."/>
            <person name="Goker M."/>
            <person name="Woyke T."/>
            <person name="Bristow J."/>
            <person name="Eisen J.A."/>
            <person name="Markowitz V."/>
            <person name="Hugenholtz P."/>
            <person name="Kyrpides N.C."/>
            <person name="Klenk H.P."/>
            <person name="Lapidus A."/>
        </authorList>
    </citation>
    <scope>NUCLEOTIDE SEQUENCE [LARGE SCALE GENOMIC DNA]</scope>
    <source>
        <strain evidence="3">ATCC 23552 / DSM 43043 / JCM 3097 / NBRC 12989 / 7 KIP</strain>
    </source>
</reference>
<feature type="domain" description="NERD" evidence="1">
    <location>
        <begin position="22"/>
        <end position="120"/>
    </location>
</feature>
<dbReference type="SUPFAM" id="SSF52540">
    <property type="entry name" value="P-loop containing nucleoside triphosphate hydrolases"/>
    <property type="match status" value="1"/>
</dbReference>
<proteinExistence type="predicted"/>
<dbReference type="STRING" id="710696.Intca_1469"/>
<dbReference type="Proteomes" id="UP000008914">
    <property type="component" value="Chromosome"/>
</dbReference>
<organism evidence="2 3">
    <name type="scientific">Intrasporangium calvum (strain ATCC 23552 / DSM 43043 / JCM 3097 / NBRC 12989 / NCIMB 10167 / NRRL B-3866 / 7 KIP)</name>
    <dbReference type="NCBI Taxonomy" id="710696"/>
    <lineage>
        <taxon>Bacteria</taxon>
        <taxon>Bacillati</taxon>
        <taxon>Actinomycetota</taxon>
        <taxon>Actinomycetes</taxon>
        <taxon>Micrococcales</taxon>
        <taxon>Intrasporangiaceae</taxon>
        <taxon>Intrasporangium</taxon>
    </lineage>
</organism>
<dbReference type="RefSeq" id="WP_013492300.1">
    <property type="nucleotide sequence ID" value="NC_014830.1"/>
</dbReference>
<dbReference type="InterPro" id="IPR027417">
    <property type="entry name" value="P-loop_NTPase"/>
</dbReference>
<dbReference type="Gene3D" id="3.40.50.300">
    <property type="entry name" value="P-loop containing nucleotide triphosphate hydrolases"/>
    <property type="match status" value="2"/>
</dbReference>
<dbReference type="AlphaFoldDB" id="E6S7S7"/>
<evidence type="ECO:0000313" key="2">
    <source>
        <dbReference type="EMBL" id="ADU47984.1"/>
    </source>
</evidence>
<dbReference type="HOGENOM" id="CLU_024502_0_0_11"/>
<sequence length="560" mass="62633">MDSWERGGQSGSDETAHGFASEAEQVVWDRLTSQVPPGTVLIPNLRLTSTQKDHELDVVALMPDVGVVVVEVKGGSVSVDGQGQWWSGGRNRTSRIRPVEQARDGRYALRDFIEADPRWKNQRSRVRFGHALVVPFTHLSPDFATPDCPRWMVSGRDDLDDLAGRIHDVVALQQNDQRVPTHEDVHLIQEILTGRWLPAPDGAAEADERESVADRLTREQAELLKVTRLIHRMEVRGGAGSGKTILALTQAKDLTRGQGERRPQRVALLCYSIGLSQYFKRQLQAAPHRHRPAFAGSFEDLANEWGIATAHDRNDRDFWERDLAAQMAAVAERLPESRRFDAIIVDEAQDFADHWWNPLMKSLKDEETGGVYVYSDENQRIFPRYGQPPVPLVPLVLDHNLRNTRQIARAFGPLTPMRMTLRGGEGPDVVVVPCETEAAVDAADDAVGALLDDGWRPEHIALLTMGSRHRVQAERQDTDGQIGYWRSFWEDEDVFYGHVLGCKGLERKAVVLCINTDNADRGREKLYVGMSRATDRLVVVGDPDVIRAMGGDAVARQLGL</sequence>
<keyword evidence="3" id="KW-1185">Reference proteome</keyword>
<evidence type="ECO:0000313" key="3">
    <source>
        <dbReference type="Proteomes" id="UP000008914"/>
    </source>
</evidence>
<dbReference type="OrthoDB" id="4509614at2"/>
<evidence type="ECO:0000259" key="1">
    <source>
        <dbReference type="Pfam" id="PF08378"/>
    </source>
</evidence>
<gene>
    <name evidence="2" type="ordered locus">Intca_1469</name>
</gene>
<dbReference type="InterPro" id="IPR011528">
    <property type="entry name" value="NERD"/>
</dbReference>
<name>E6S7S7_INTC7</name>
<dbReference type="EMBL" id="CP002343">
    <property type="protein sequence ID" value="ADU47984.1"/>
    <property type="molecule type" value="Genomic_DNA"/>
</dbReference>
<accession>E6S7S7</accession>
<dbReference type="KEGG" id="ica:Intca_1469"/>